<evidence type="ECO:0000256" key="1">
    <source>
        <dbReference type="SAM" id="MobiDB-lite"/>
    </source>
</evidence>
<feature type="compositionally biased region" description="Basic and acidic residues" evidence="1">
    <location>
        <begin position="118"/>
        <end position="148"/>
    </location>
</feature>
<dbReference type="EnsemblPlants" id="Zm00001eb326690_T001">
    <property type="protein sequence ID" value="Zm00001eb326690_P001"/>
    <property type="gene ID" value="Zm00001eb326690"/>
</dbReference>
<feature type="compositionally biased region" description="Basic and acidic residues" evidence="1">
    <location>
        <begin position="49"/>
        <end position="62"/>
    </location>
</feature>
<dbReference type="AlphaFoldDB" id="A0A804QEM4"/>
<reference evidence="2" key="2">
    <citation type="submission" date="2019-07" db="EMBL/GenBank/DDBJ databases">
        <authorList>
            <person name="Seetharam A."/>
            <person name="Woodhouse M."/>
            <person name="Cannon E."/>
        </authorList>
    </citation>
    <scope>NUCLEOTIDE SEQUENCE [LARGE SCALE GENOMIC DNA]</scope>
    <source>
        <strain evidence="2">cv. B73</strain>
    </source>
</reference>
<name>A0A804QEM4_MAIZE</name>
<accession>A0A804QEM4</accession>
<proteinExistence type="predicted"/>
<protein>
    <submittedName>
        <fullName evidence="2">Uncharacterized protein</fullName>
    </submittedName>
</protein>
<reference evidence="2" key="3">
    <citation type="submission" date="2021-05" db="UniProtKB">
        <authorList>
            <consortium name="EnsemblPlants"/>
        </authorList>
    </citation>
    <scope>IDENTIFICATION</scope>
    <source>
        <strain evidence="2">cv. B73</strain>
    </source>
</reference>
<dbReference type="InParanoid" id="A0A804QEM4"/>
<keyword evidence="3" id="KW-1185">Reference proteome</keyword>
<evidence type="ECO:0000313" key="3">
    <source>
        <dbReference type="Proteomes" id="UP000007305"/>
    </source>
</evidence>
<feature type="compositionally biased region" description="Low complexity" evidence="1">
    <location>
        <begin position="37"/>
        <end position="48"/>
    </location>
</feature>
<feature type="compositionally biased region" description="Basic and acidic residues" evidence="1">
    <location>
        <begin position="1"/>
        <end position="27"/>
    </location>
</feature>
<reference evidence="3" key="1">
    <citation type="submission" date="2015-12" db="EMBL/GenBank/DDBJ databases">
        <title>Update maize B73 reference genome by single molecule sequencing technologies.</title>
        <authorList>
            <consortium name="Maize Genome Sequencing Project"/>
            <person name="Ware D."/>
        </authorList>
    </citation>
    <scope>NUCLEOTIDE SEQUENCE [LARGE SCALE GENOMIC DNA]</scope>
    <source>
        <strain evidence="3">cv. B73</strain>
    </source>
</reference>
<dbReference type="Proteomes" id="UP000007305">
    <property type="component" value="Chromosome 7"/>
</dbReference>
<feature type="region of interest" description="Disordered" evidence="1">
    <location>
        <begin position="1"/>
        <end position="148"/>
    </location>
</feature>
<evidence type="ECO:0000313" key="2">
    <source>
        <dbReference type="EnsemblPlants" id="Zm00001eb326690_P001"/>
    </source>
</evidence>
<feature type="compositionally biased region" description="Basic and acidic residues" evidence="1">
    <location>
        <begin position="92"/>
        <end position="110"/>
    </location>
</feature>
<dbReference type="Gramene" id="Zm00001eb326690_T001">
    <property type="protein sequence ID" value="Zm00001eb326690_P001"/>
    <property type="gene ID" value="Zm00001eb326690"/>
</dbReference>
<sequence>MPARGRTEGERTELSAARKMEQADRGPSRGSSGACRGAWPGATAGAAMEAERAQQLEAELGRSRSQGRKSAGAPAVELHGELGTRSTTQRNWGRELGEGQPRELREKEAPWRSCSQERPARWRRPEGRRHGWDKYQRNCVREEDQNDG</sequence>
<organism evidence="2 3">
    <name type="scientific">Zea mays</name>
    <name type="common">Maize</name>
    <dbReference type="NCBI Taxonomy" id="4577"/>
    <lineage>
        <taxon>Eukaryota</taxon>
        <taxon>Viridiplantae</taxon>
        <taxon>Streptophyta</taxon>
        <taxon>Embryophyta</taxon>
        <taxon>Tracheophyta</taxon>
        <taxon>Spermatophyta</taxon>
        <taxon>Magnoliopsida</taxon>
        <taxon>Liliopsida</taxon>
        <taxon>Poales</taxon>
        <taxon>Poaceae</taxon>
        <taxon>PACMAD clade</taxon>
        <taxon>Panicoideae</taxon>
        <taxon>Andropogonodae</taxon>
        <taxon>Andropogoneae</taxon>
        <taxon>Tripsacinae</taxon>
        <taxon>Zea</taxon>
    </lineage>
</organism>